<dbReference type="OMA" id="ITENHQR"/>
<evidence type="ECO:0000313" key="5">
    <source>
        <dbReference type="Ensembl" id="ENSBMSP00010006186.1"/>
    </source>
</evidence>
<dbReference type="PANTHER" id="PTHR10806:SF6">
    <property type="entry name" value="SIGNAL PEPTIDASE COMPLEX CATALYTIC SUBUNIT SEC11"/>
    <property type="match status" value="1"/>
</dbReference>
<accession>A0A8C0HVQ7</accession>
<comment type="function">
    <text evidence="4">Catalytic component of the signal peptidase complex (SPC) which catalyzes the cleavage of N-terminal signal sequences from nascent proteins as they are translocated into the lumen of the endoplasmic reticulum. Specifically cleaves N-terminal signal peptides that contain a hydrophobic alpha-helix (h-region) shorter than 18-20 amino acids.</text>
</comment>
<name>A0A8C0HVQ7_BALMU</name>
<comment type="subcellular location">
    <subcellularLocation>
        <location evidence="1">Endoplasmic reticulum membrane</location>
        <topology evidence="1">Single-pass type II membrane protein</topology>
    </subcellularLocation>
</comment>
<evidence type="ECO:0000256" key="3">
    <source>
        <dbReference type="ARBA" id="ARBA00021755"/>
    </source>
</evidence>
<reference evidence="5" key="1">
    <citation type="submission" date="2023-09" db="UniProtKB">
        <authorList>
            <consortium name="Ensembl"/>
        </authorList>
    </citation>
    <scope>IDENTIFICATION</scope>
</reference>
<evidence type="ECO:0000256" key="4">
    <source>
        <dbReference type="ARBA" id="ARBA00045533"/>
    </source>
</evidence>
<evidence type="ECO:0000256" key="2">
    <source>
        <dbReference type="ARBA" id="ARBA00019685"/>
    </source>
</evidence>
<dbReference type="GO" id="GO:0006465">
    <property type="term" value="P:signal peptide processing"/>
    <property type="evidence" value="ECO:0007669"/>
    <property type="project" value="InterPro"/>
</dbReference>
<organism evidence="5">
    <name type="scientific">Balaenoptera musculus</name>
    <name type="common">Blue whale</name>
    <dbReference type="NCBI Taxonomy" id="9771"/>
    <lineage>
        <taxon>Eukaryota</taxon>
        <taxon>Metazoa</taxon>
        <taxon>Chordata</taxon>
        <taxon>Craniata</taxon>
        <taxon>Vertebrata</taxon>
        <taxon>Euteleostomi</taxon>
        <taxon>Mammalia</taxon>
        <taxon>Eutheria</taxon>
        <taxon>Laurasiatheria</taxon>
        <taxon>Artiodactyla</taxon>
        <taxon>Whippomorpha</taxon>
        <taxon>Cetacea</taxon>
        <taxon>Mysticeti</taxon>
        <taxon>Balaenopteridae</taxon>
        <taxon>Balaenoptera</taxon>
    </lineage>
</organism>
<protein>
    <recommendedName>
        <fullName evidence="2">Signal peptidase complex catalytic subunit SEC11</fullName>
    </recommendedName>
    <alternativeName>
        <fullName evidence="3">Signal peptidase complex catalytic subunit sec11</fullName>
    </alternativeName>
</protein>
<dbReference type="Ensembl" id="ENSBMST00010006925.1">
    <property type="protein sequence ID" value="ENSBMSP00010006186.1"/>
    <property type="gene ID" value="ENSBMSG00010004658.1"/>
</dbReference>
<dbReference type="AlphaFoldDB" id="A0A8C0HVQ7"/>
<sequence>MWKEGGIHSRRGRGDPAMASLDFLDDVQWMNKRQLYYLVLNFGKIVSSALMLRKGLTVRTGSESPAVVLLSGSMERAFHRGAFLFLANRVEDHPVGVEEITENHQRMYNCKLW</sequence>
<dbReference type="InterPro" id="IPR001733">
    <property type="entry name" value="Peptidase_S26B"/>
</dbReference>
<proteinExistence type="predicted"/>
<evidence type="ECO:0000256" key="1">
    <source>
        <dbReference type="ARBA" id="ARBA00004648"/>
    </source>
</evidence>
<dbReference type="GeneTree" id="ENSGT00390000015600"/>
<dbReference type="GO" id="GO:0008233">
    <property type="term" value="F:peptidase activity"/>
    <property type="evidence" value="ECO:0007669"/>
    <property type="project" value="InterPro"/>
</dbReference>
<dbReference type="GO" id="GO:0005787">
    <property type="term" value="C:signal peptidase complex"/>
    <property type="evidence" value="ECO:0007669"/>
    <property type="project" value="TreeGrafter"/>
</dbReference>
<dbReference type="PANTHER" id="PTHR10806">
    <property type="entry name" value="SIGNAL PEPTIDASE COMPLEX CATALYTIC SUBUNIT SEC11"/>
    <property type="match status" value="1"/>
</dbReference>